<sequence length="144" mass="15620">MACTSEGCKDVTDDDMLPCISRTSGRWFGKRTVSRGVHMVLARNGWYIARGRPSAWRFPSFLSSIRIFPRFSASKHCPPTNKMKASTIPLIFAAAGLAVALPKPVETNVEARKAGDAHTDAGLYADWPEAKVKARDGGAAHTDS</sequence>
<dbReference type="EMBL" id="LAFY01000515">
    <property type="protein sequence ID" value="KJX97226.1"/>
    <property type="molecule type" value="Genomic_DNA"/>
</dbReference>
<protein>
    <submittedName>
        <fullName evidence="1">Uncharacterized protein</fullName>
    </submittedName>
</protein>
<dbReference type="Proteomes" id="UP000033647">
    <property type="component" value="Unassembled WGS sequence"/>
</dbReference>
<evidence type="ECO:0000313" key="2">
    <source>
        <dbReference type="Proteomes" id="UP000033647"/>
    </source>
</evidence>
<proteinExistence type="predicted"/>
<evidence type="ECO:0000313" key="1">
    <source>
        <dbReference type="EMBL" id="KJX97226.1"/>
    </source>
</evidence>
<feature type="non-terminal residue" evidence="1">
    <location>
        <position position="144"/>
    </location>
</feature>
<organism evidence="1 2">
    <name type="scientific">Zymoseptoria brevis</name>
    <dbReference type="NCBI Taxonomy" id="1047168"/>
    <lineage>
        <taxon>Eukaryota</taxon>
        <taxon>Fungi</taxon>
        <taxon>Dikarya</taxon>
        <taxon>Ascomycota</taxon>
        <taxon>Pezizomycotina</taxon>
        <taxon>Dothideomycetes</taxon>
        <taxon>Dothideomycetidae</taxon>
        <taxon>Mycosphaerellales</taxon>
        <taxon>Mycosphaerellaceae</taxon>
        <taxon>Zymoseptoria</taxon>
    </lineage>
</organism>
<gene>
    <name evidence="1" type="ORF">TI39_contig523g00001</name>
</gene>
<reference evidence="1 2" key="1">
    <citation type="submission" date="2015-03" db="EMBL/GenBank/DDBJ databases">
        <title>RNA-seq based gene annotation and comparative genomics of four Zymoseptoria species reveal species-specific pathogenicity related genes and transposable element activity.</title>
        <authorList>
            <person name="Grandaubert J."/>
            <person name="Bhattacharyya A."/>
            <person name="Stukenbrock E.H."/>
        </authorList>
    </citation>
    <scope>NUCLEOTIDE SEQUENCE [LARGE SCALE GENOMIC DNA]</scope>
    <source>
        <strain evidence="1 2">Zb18110</strain>
    </source>
</reference>
<keyword evidence="2" id="KW-1185">Reference proteome</keyword>
<name>A0A0F4GIL4_9PEZI</name>
<dbReference type="AlphaFoldDB" id="A0A0F4GIL4"/>
<comment type="caution">
    <text evidence="1">The sequence shown here is derived from an EMBL/GenBank/DDBJ whole genome shotgun (WGS) entry which is preliminary data.</text>
</comment>
<accession>A0A0F4GIL4</accession>